<proteinExistence type="predicted"/>
<accession>A0A1A0H6D7</accession>
<reference evidence="1 2" key="1">
    <citation type="submission" date="2016-05" db="EMBL/GenBank/DDBJ databases">
        <title>Comparative genomics of biotechnologically important yeasts.</title>
        <authorList>
            <consortium name="DOE Joint Genome Institute"/>
            <person name="Riley R."/>
            <person name="Haridas S."/>
            <person name="Wolfe K.H."/>
            <person name="Lopes M.R."/>
            <person name="Hittinger C.T."/>
            <person name="Goker M."/>
            <person name="Salamov A."/>
            <person name="Wisecaver J."/>
            <person name="Long T.M."/>
            <person name="Aerts A.L."/>
            <person name="Barry K."/>
            <person name="Choi C."/>
            <person name="Clum A."/>
            <person name="Coughlan A.Y."/>
            <person name="Deshpande S."/>
            <person name="Douglass A.P."/>
            <person name="Hanson S.J."/>
            <person name="Klenk H.-P."/>
            <person name="LaButti K."/>
            <person name="Lapidus A."/>
            <person name="Lindquist E."/>
            <person name="Lipzen A."/>
            <person name="Meier-kolthoff J.P."/>
            <person name="Ohm R.A."/>
            <person name="Otillar R.P."/>
            <person name="Pangilinan J."/>
            <person name="Peng Y."/>
            <person name="Rokas A."/>
            <person name="Rosa C.A."/>
            <person name="Scheuner C."/>
            <person name="Sibirny A.A."/>
            <person name="Slot J.C."/>
            <person name="Stielow J.B."/>
            <person name="Sun H."/>
            <person name="Kurtzman C.P."/>
            <person name="Blackwell M."/>
            <person name="Grigoriev I.V."/>
            <person name="Jeffries T.W."/>
        </authorList>
    </citation>
    <scope>NUCLEOTIDE SEQUENCE [LARGE SCALE GENOMIC DNA]</scope>
    <source>
        <strain evidence="1 2">NRRL YB-4993</strain>
    </source>
</reference>
<dbReference type="OrthoDB" id="2020070at2759"/>
<organism evidence="1 2">
    <name type="scientific">Metschnikowia bicuspidata var. bicuspidata NRRL YB-4993</name>
    <dbReference type="NCBI Taxonomy" id="869754"/>
    <lineage>
        <taxon>Eukaryota</taxon>
        <taxon>Fungi</taxon>
        <taxon>Dikarya</taxon>
        <taxon>Ascomycota</taxon>
        <taxon>Saccharomycotina</taxon>
        <taxon>Pichiomycetes</taxon>
        <taxon>Metschnikowiaceae</taxon>
        <taxon>Metschnikowia</taxon>
    </lineage>
</organism>
<dbReference type="Proteomes" id="UP000092555">
    <property type="component" value="Unassembled WGS sequence"/>
</dbReference>
<comment type="caution">
    <text evidence="1">The sequence shown here is derived from an EMBL/GenBank/DDBJ whole genome shotgun (WGS) entry which is preliminary data.</text>
</comment>
<evidence type="ECO:0000313" key="2">
    <source>
        <dbReference type="Proteomes" id="UP000092555"/>
    </source>
</evidence>
<dbReference type="GeneID" id="30031394"/>
<protein>
    <submittedName>
        <fullName evidence="1">Uncharacterized protein</fullName>
    </submittedName>
</protein>
<dbReference type="AlphaFoldDB" id="A0A1A0H6D7"/>
<dbReference type="RefSeq" id="XP_018710053.1">
    <property type="nucleotide sequence ID" value="XM_018858418.1"/>
</dbReference>
<gene>
    <name evidence="1" type="ORF">METBIDRAFT_73653</name>
</gene>
<name>A0A1A0H6D7_9ASCO</name>
<evidence type="ECO:0000313" key="1">
    <source>
        <dbReference type="EMBL" id="OBA19525.1"/>
    </source>
</evidence>
<dbReference type="EMBL" id="LXTC01000006">
    <property type="protein sequence ID" value="OBA19525.1"/>
    <property type="molecule type" value="Genomic_DNA"/>
</dbReference>
<keyword evidence="2" id="KW-1185">Reference proteome</keyword>
<sequence length="537" mass="59435">MTRDYRFQTTVEPQKFKQILSLPGTEWSGLLSAAEFGEIEAKLLVDFILQGNPGRAFYLESKTGDILACCVITQHKALCKEAGVSTIGTVPDPSLFGVNNATAIRLSYVFVAKDARGSGLMGVLVPKAIEYTEAEILKKELAKSSDRKDSFKLMVQTGGRVDQTLARHYLAKKYVWYLYSAIGLAYTKYGFKAYPLEGYQISLDLARGSTGQLVERMLSPDRPTDVGKTLRLLDGKNPQDRNLIDLVLQGRQLELLTDLNRNVYHSELRGDLHSSLSLTNLSSVLSNCRPGSSSETADIMAQFKETFLGTTGKRQSSILLLACPKFAILPNLLEIDQKFAGIRKTALKVGSEENVRYADYYGAVLTNELQQKSFYILWMSLKGKEFTIVAMGEMKLDMFAAMAGPRGPRHPGPPRRKSSLTGLNEMGGFNFQDLDLLVNAAVYVARKQAVGAEGGSVHVNVNDLPTSIPKPVLHDFFLNYLPKAYDSHTEKPISSDGRLVQVLSFTDMEDLPMLRKYGCSSADFELDWVGNSLITWG</sequence>